<name>A0A8S1U0L7_PAROT</name>
<comment type="caution">
    <text evidence="1">The sequence shown here is derived from an EMBL/GenBank/DDBJ whole genome shotgun (WGS) entry which is preliminary data.</text>
</comment>
<protein>
    <submittedName>
        <fullName evidence="1">Uncharacterized protein</fullName>
    </submittedName>
</protein>
<evidence type="ECO:0000313" key="1">
    <source>
        <dbReference type="EMBL" id="CAD8157462.1"/>
    </source>
</evidence>
<dbReference type="EMBL" id="CAJJDP010000033">
    <property type="protein sequence ID" value="CAD8157462.1"/>
    <property type="molecule type" value="Genomic_DNA"/>
</dbReference>
<gene>
    <name evidence="1" type="ORF">POCTA_138.1.T0330327</name>
</gene>
<accession>A0A8S1U0L7</accession>
<sequence>MDNLRHNNLKLKLKLISSKKSISFILEKTKLKELEKLSEVVNLDKFLLNIIEDFPKSRTRENVNFNALLNELQNIEITDLDFENNLSKQKGILKYHIFKQGWNEKLIEQEEKDLELIENGFGELFTKESAPKQISVENIKKIFEDGSYKKDLRSCSLVQQKGINFQFVHTSIQEFFVAANLYGILVLFKDFRSLIFNQILIQHLKENNYDQNFLEYLQNQINQQNLIIGEVSIRNDKKNIEQTLDHLRALKKHKFLPRKLFY</sequence>
<dbReference type="OrthoDB" id="10587393at2759"/>
<dbReference type="AlphaFoldDB" id="A0A8S1U0L7"/>
<proteinExistence type="predicted"/>
<evidence type="ECO:0000313" key="2">
    <source>
        <dbReference type="Proteomes" id="UP000683925"/>
    </source>
</evidence>
<dbReference type="Proteomes" id="UP000683925">
    <property type="component" value="Unassembled WGS sequence"/>
</dbReference>
<keyword evidence="2" id="KW-1185">Reference proteome</keyword>
<reference evidence="1" key="1">
    <citation type="submission" date="2021-01" db="EMBL/GenBank/DDBJ databases">
        <authorList>
            <consortium name="Genoscope - CEA"/>
            <person name="William W."/>
        </authorList>
    </citation>
    <scope>NUCLEOTIDE SEQUENCE</scope>
</reference>
<organism evidence="1 2">
    <name type="scientific">Paramecium octaurelia</name>
    <dbReference type="NCBI Taxonomy" id="43137"/>
    <lineage>
        <taxon>Eukaryota</taxon>
        <taxon>Sar</taxon>
        <taxon>Alveolata</taxon>
        <taxon>Ciliophora</taxon>
        <taxon>Intramacronucleata</taxon>
        <taxon>Oligohymenophorea</taxon>
        <taxon>Peniculida</taxon>
        <taxon>Parameciidae</taxon>
        <taxon>Paramecium</taxon>
    </lineage>
</organism>